<dbReference type="PANTHER" id="PTHR42836:SF1">
    <property type="entry name" value="7-CARBOXY-7-DEAZAGUANINE SYNTHASE"/>
    <property type="match status" value="1"/>
</dbReference>
<feature type="binding site" evidence="8">
    <location>
        <begin position="10"/>
        <end position="12"/>
    </location>
    <ligand>
        <name>substrate</name>
    </ligand>
</feature>
<comment type="similarity">
    <text evidence="8">Belongs to the radical SAM superfamily. 7-carboxy-7-deazaguanine synthase family.</text>
</comment>
<accession>A0A7K4HP99</accession>
<dbReference type="Gene3D" id="3.20.20.70">
    <property type="entry name" value="Aldolase class I"/>
    <property type="match status" value="1"/>
</dbReference>
<keyword evidence="4 8" id="KW-0460">Magnesium</keyword>
<feature type="domain" description="Radical SAM core" evidence="9">
    <location>
        <begin position="16"/>
        <end position="204"/>
    </location>
</feature>
<dbReference type="GO" id="GO:1904047">
    <property type="term" value="F:S-adenosyl-L-methionine binding"/>
    <property type="evidence" value="ECO:0007669"/>
    <property type="project" value="UniProtKB-UniRule"/>
</dbReference>
<keyword evidence="5 8" id="KW-0408">Iron</keyword>
<comment type="pathway">
    <text evidence="8">Purine metabolism; 7-cyano-7-deazaguanine biosynthesis.</text>
</comment>
<keyword evidence="1 8" id="KW-0004">4Fe-4S</keyword>
<feature type="binding site" evidence="8">
    <location>
        <position position="72"/>
    </location>
    <ligand>
        <name>S-adenosyl-L-methionine</name>
        <dbReference type="ChEBI" id="CHEBI:59789"/>
    </ligand>
</feature>
<evidence type="ECO:0000256" key="8">
    <source>
        <dbReference type="HAMAP-Rule" id="MF_00917"/>
    </source>
</evidence>
<dbReference type="GO" id="GO:0016840">
    <property type="term" value="F:carbon-nitrogen lyase activity"/>
    <property type="evidence" value="ECO:0007669"/>
    <property type="project" value="UniProtKB-UniRule"/>
</dbReference>
<dbReference type="GO" id="GO:0051539">
    <property type="term" value="F:4 iron, 4 sulfur cluster binding"/>
    <property type="evidence" value="ECO:0007669"/>
    <property type="project" value="UniProtKB-UniRule"/>
</dbReference>
<keyword evidence="3 8" id="KW-0479">Metal-binding</keyword>
<gene>
    <name evidence="8" type="primary">queE</name>
    <name evidence="10" type="ORF">HWN36_05255</name>
</gene>
<dbReference type="InterPro" id="IPR024924">
    <property type="entry name" value="7-CO-7-deazaguanine_synth-like"/>
</dbReference>
<dbReference type="PIRSF" id="PIRSF000370">
    <property type="entry name" value="QueE"/>
    <property type="match status" value="1"/>
</dbReference>
<dbReference type="AlphaFoldDB" id="A0A7K4HP99"/>
<evidence type="ECO:0000256" key="3">
    <source>
        <dbReference type="ARBA" id="ARBA00022723"/>
    </source>
</evidence>
<keyword evidence="2 8" id="KW-0949">S-adenosyl-L-methionine</keyword>
<sequence length="204" mass="22719">MQVCEIFGSLQGEGQHQGRPTTFIRLAGCNLRCAWCDTPESQEEGAGKAMTVDAVLDRIWRMKCRNVCITGGEPLLQMGEVVEACRRLHRMGYSVEIETNGTIDFRPVQPFAAICMDVKCPSSGQKSDLSLLQYTRDADSVKFVVADEDDLAFAEKVLTHCPARGEIFISPVYGADERGIAAWVLDTGLPVRFQIQLHKYLEMK</sequence>
<dbReference type="HAMAP" id="MF_00917">
    <property type="entry name" value="QueE"/>
    <property type="match status" value="1"/>
</dbReference>
<evidence type="ECO:0000313" key="11">
    <source>
        <dbReference type="Proteomes" id="UP000570823"/>
    </source>
</evidence>
<evidence type="ECO:0000256" key="7">
    <source>
        <dbReference type="ARBA" id="ARBA00023239"/>
    </source>
</evidence>
<dbReference type="SUPFAM" id="SSF102114">
    <property type="entry name" value="Radical SAM enzymes"/>
    <property type="match status" value="1"/>
</dbReference>
<dbReference type="GO" id="GO:0000287">
    <property type="term" value="F:magnesium ion binding"/>
    <property type="evidence" value="ECO:0007669"/>
    <property type="project" value="UniProtKB-UniRule"/>
</dbReference>
<comment type="function">
    <text evidence="8">Catalyzes the complex heterocyclic radical-mediated conversion of 6-carboxy-5,6,7,8-tetrahydropterin (CPH4) to 7-carboxy-7-deazaguanine (CDG), a step common to the biosynthetic pathways of all 7-deazapurine-containing compounds.</text>
</comment>
<evidence type="ECO:0000256" key="4">
    <source>
        <dbReference type="ARBA" id="ARBA00022842"/>
    </source>
</evidence>
<evidence type="ECO:0000313" key="10">
    <source>
        <dbReference type="EMBL" id="NVO66730.1"/>
    </source>
</evidence>
<comment type="caution">
    <text evidence="10">The sequence shown here is derived from an EMBL/GenBank/DDBJ whole genome shotgun (WGS) entry which is preliminary data.</text>
</comment>
<keyword evidence="7 8" id="KW-0456">Lyase</keyword>
<dbReference type="CDD" id="cd01335">
    <property type="entry name" value="Radical_SAM"/>
    <property type="match status" value="1"/>
</dbReference>
<feature type="binding site" evidence="8">
    <location>
        <position position="33"/>
    </location>
    <ligand>
        <name>[4Fe-4S] cluster</name>
        <dbReference type="ChEBI" id="CHEBI:49883"/>
        <note>4Fe-4S-S-AdoMet</note>
    </ligand>
</feature>
<dbReference type="InterPro" id="IPR013785">
    <property type="entry name" value="Aldolase_TIM"/>
</dbReference>
<feature type="binding site" evidence="8">
    <location>
        <position position="29"/>
    </location>
    <ligand>
        <name>[4Fe-4S] cluster</name>
        <dbReference type="ChEBI" id="CHEBI:49883"/>
        <note>4Fe-4S-S-AdoMet</note>
    </ligand>
</feature>
<name>A0A7K4HP99_9EURY</name>
<comment type="caution">
    <text evidence="8">Lacks conserved residue(s) required for the propagation of feature annotation.</text>
</comment>
<evidence type="ECO:0000256" key="2">
    <source>
        <dbReference type="ARBA" id="ARBA00022691"/>
    </source>
</evidence>
<dbReference type="UniPathway" id="UPA00391"/>
<dbReference type="InterPro" id="IPR007197">
    <property type="entry name" value="rSAM"/>
</dbReference>
<feature type="binding site" evidence="8">
    <location>
        <position position="38"/>
    </location>
    <ligand>
        <name>Mg(2+)</name>
        <dbReference type="ChEBI" id="CHEBI:18420"/>
    </ligand>
</feature>
<comment type="cofactor">
    <cofactor evidence="8">
        <name>S-adenosyl-L-methionine</name>
        <dbReference type="ChEBI" id="CHEBI:59789"/>
    </cofactor>
    <text evidence="8">Binds 1 S-adenosyl-L-methionine per subunit.</text>
</comment>
<evidence type="ECO:0000259" key="9">
    <source>
        <dbReference type="PROSITE" id="PS51918"/>
    </source>
</evidence>
<dbReference type="Proteomes" id="UP000570823">
    <property type="component" value="Unassembled WGS sequence"/>
</dbReference>
<comment type="subunit">
    <text evidence="8">Homodimer.</text>
</comment>
<feature type="binding site" evidence="8">
    <location>
        <position position="70"/>
    </location>
    <ligand>
        <name>substrate</name>
    </ligand>
</feature>
<proteinExistence type="inferred from homology"/>
<keyword evidence="6 8" id="KW-0411">Iron-sulfur</keyword>
<feature type="binding site" evidence="8">
    <location>
        <position position="36"/>
    </location>
    <ligand>
        <name>[4Fe-4S] cluster</name>
        <dbReference type="ChEBI" id="CHEBI:49883"/>
        <note>4Fe-4S-S-AdoMet</note>
    </ligand>
</feature>
<organism evidence="10 11">
    <name type="scientific">Methanofollis tationis</name>
    <dbReference type="NCBI Taxonomy" id="81417"/>
    <lineage>
        <taxon>Archaea</taxon>
        <taxon>Methanobacteriati</taxon>
        <taxon>Methanobacteriota</taxon>
        <taxon>Stenosarchaea group</taxon>
        <taxon>Methanomicrobia</taxon>
        <taxon>Methanomicrobiales</taxon>
        <taxon>Methanomicrobiaceae</taxon>
        <taxon>Methanofollis</taxon>
    </lineage>
</organism>
<dbReference type="Pfam" id="PF04055">
    <property type="entry name" value="Radical_SAM"/>
    <property type="match status" value="1"/>
</dbReference>
<keyword evidence="11" id="KW-1185">Reference proteome</keyword>
<comment type="catalytic activity">
    <reaction evidence="8">
        <text>6-carboxy-5,6,7,8-tetrahydropterin + H(+) = 7-carboxy-7-carbaguanine + NH4(+)</text>
        <dbReference type="Rhea" id="RHEA:27974"/>
        <dbReference type="ChEBI" id="CHEBI:15378"/>
        <dbReference type="ChEBI" id="CHEBI:28938"/>
        <dbReference type="ChEBI" id="CHEBI:61032"/>
        <dbReference type="ChEBI" id="CHEBI:61036"/>
        <dbReference type="EC" id="4.3.99.3"/>
    </reaction>
</comment>
<dbReference type="RefSeq" id="WP_176788398.1">
    <property type="nucleotide sequence ID" value="NZ_JABXWR010000001.1"/>
</dbReference>
<dbReference type="SFLD" id="SFLDS00029">
    <property type="entry name" value="Radical_SAM"/>
    <property type="match status" value="1"/>
</dbReference>
<feature type="binding site" evidence="8">
    <location>
        <begin position="35"/>
        <end position="37"/>
    </location>
    <ligand>
        <name>S-adenosyl-L-methionine</name>
        <dbReference type="ChEBI" id="CHEBI:59789"/>
    </ligand>
</feature>
<dbReference type="InterPro" id="IPR058240">
    <property type="entry name" value="rSAM_sf"/>
</dbReference>
<evidence type="ECO:0000256" key="6">
    <source>
        <dbReference type="ARBA" id="ARBA00023014"/>
    </source>
</evidence>
<dbReference type="EMBL" id="JABXWR010000001">
    <property type="protein sequence ID" value="NVO66730.1"/>
    <property type="molecule type" value="Genomic_DNA"/>
</dbReference>
<comment type="cofactor">
    <cofactor evidence="8">
        <name>[4Fe-4S] cluster</name>
        <dbReference type="ChEBI" id="CHEBI:49883"/>
    </cofactor>
    <text evidence="8">Binds 1 [4Fe-4S] cluster. The cluster is coordinated with 3 cysteines and an exchangeable S-adenosyl-L-methionine.</text>
</comment>
<comment type="cofactor">
    <cofactor evidence="8">
        <name>Mg(2+)</name>
        <dbReference type="ChEBI" id="CHEBI:18420"/>
    </cofactor>
</comment>
<dbReference type="PANTHER" id="PTHR42836">
    <property type="entry name" value="7-CARBOXY-7-DEAZAGUANINE SYNTHASE"/>
    <property type="match status" value="1"/>
</dbReference>
<evidence type="ECO:0000256" key="1">
    <source>
        <dbReference type="ARBA" id="ARBA00022485"/>
    </source>
</evidence>
<dbReference type="EC" id="4.3.99.3" evidence="8"/>
<feature type="binding site" evidence="8">
    <location>
        <position position="25"/>
    </location>
    <ligand>
        <name>substrate</name>
    </ligand>
</feature>
<protein>
    <recommendedName>
        <fullName evidence="8">7-carboxy-7-deazaguanine synthase</fullName>
        <shortName evidence="8">CDG synthase</shortName>
        <ecNumber evidence="8">4.3.99.3</ecNumber>
    </recommendedName>
    <alternativeName>
        <fullName evidence="8">Archaeosine biosynthesis protein QueE</fullName>
    </alternativeName>
</protein>
<evidence type="ECO:0000256" key="5">
    <source>
        <dbReference type="ARBA" id="ARBA00023004"/>
    </source>
</evidence>
<dbReference type="OrthoDB" id="7980at2157"/>
<reference evidence="10 11" key="1">
    <citation type="submission" date="2020-06" db="EMBL/GenBank/DDBJ databases">
        <title>Methanofollis fontis sp. nov., a methanogen isolated from marine sediments near a cold seep at Four-Way Closure Ridge offshore southwestern Taiwan.</title>
        <authorList>
            <person name="Chen S.-C."/>
            <person name="Teng N.-H."/>
            <person name="Lin Y.-S."/>
            <person name="Lai M.-C."/>
            <person name="Chen H.-H."/>
            <person name="Wang C.-C."/>
        </authorList>
    </citation>
    <scope>NUCLEOTIDE SEQUENCE [LARGE SCALE GENOMIC DNA]</scope>
    <source>
        <strain evidence="10 11">DSM 2702</strain>
    </source>
</reference>
<dbReference type="PROSITE" id="PS51918">
    <property type="entry name" value="RADICAL_SAM"/>
    <property type="match status" value="1"/>
</dbReference>